<dbReference type="InterPro" id="IPR001078">
    <property type="entry name" value="2-oxoacid_DH_actylTfrase"/>
</dbReference>
<feature type="domain" description="Peripheral subunit-binding (PSBD)" evidence="7">
    <location>
        <begin position="118"/>
        <end position="155"/>
    </location>
</feature>
<evidence type="ECO:0000256" key="5">
    <source>
        <dbReference type="SAM" id="MobiDB-lite"/>
    </source>
</evidence>
<comment type="similarity">
    <text evidence="2 4">Belongs to the 2-oxoacid dehydrogenase family.</text>
</comment>
<dbReference type="GO" id="GO:0016746">
    <property type="term" value="F:acyltransferase activity"/>
    <property type="evidence" value="ECO:0007669"/>
    <property type="project" value="UniProtKB-KW"/>
</dbReference>
<dbReference type="InterPro" id="IPR000089">
    <property type="entry name" value="Biotin_lipoyl"/>
</dbReference>
<dbReference type="Gene3D" id="3.30.559.10">
    <property type="entry name" value="Chloramphenicol acetyltransferase-like domain"/>
    <property type="match status" value="1"/>
</dbReference>
<evidence type="ECO:0000256" key="1">
    <source>
        <dbReference type="ARBA" id="ARBA00001938"/>
    </source>
</evidence>
<keyword evidence="4 8" id="KW-0012">Acyltransferase</keyword>
<proteinExistence type="inferred from homology"/>
<gene>
    <name evidence="8" type="primary">pdhC_2</name>
    <name evidence="8" type="ORF">hbim_03331</name>
</gene>
<dbReference type="CDD" id="cd06849">
    <property type="entry name" value="lipoyl_domain"/>
    <property type="match status" value="1"/>
</dbReference>
<name>A0AAI8TV89_MYCME</name>
<evidence type="ECO:0000256" key="4">
    <source>
        <dbReference type="RuleBase" id="RU003423"/>
    </source>
</evidence>
<dbReference type="PROSITE" id="PS51826">
    <property type="entry name" value="PSBD"/>
    <property type="match status" value="1"/>
</dbReference>
<dbReference type="Proteomes" id="UP001241092">
    <property type="component" value="Chromosome"/>
</dbReference>
<dbReference type="Pfam" id="PF00198">
    <property type="entry name" value="2-oxoacid_dh"/>
    <property type="match status" value="1"/>
</dbReference>
<dbReference type="GO" id="GO:0006086">
    <property type="term" value="P:pyruvate decarboxylation to acetyl-CoA"/>
    <property type="evidence" value="ECO:0007669"/>
    <property type="project" value="InterPro"/>
</dbReference>
<dbReference type="EC" id="2.3.1.-" evidence="4"/>
<evidence type="ECO:0000313" key="9">
    <source>
        <dbReference type="Proteomes" id="UP001241092"/>
    </source>
</evidence>
<accession>A0AAI8TV89</accession>
<dbReference type="InterPro" id="IPR045257">
    <property type="entry name" value="E2/Pdx1"/>
</dbReference>
<dbReference type="PANTHER" id="PTHR23151:SF90">
    <property type="entry name" value="DIHYDROLIPOYLLYSINE-RESIDUE ACETYLTRANSFERASE COMPONENT OF PYRUVATE DEHYDROGENASE COMPLEX, MITOCHONDRIAL-RELATED"/>
    <property type="match status" value="1"/>
</dbReference>
<dbReference type="GO" id="GO:0045254">
    <property type="term" value="C:pyruvate dehydrogenase complex"/>
    <property type="evidence" value="ECO:0007669"/>
    <property type="project" value="InterPro"/>
</dbReference>
<dbReference type="EMBL" id="AP027452">
    <property type="protein sequence ID" value="BDY29393.1"/>
    <property type="molecule type" value="Genomic_DNA"/>
</dbReference>
<keyword evidence="3 4" id="KW-0450">Lipoyl</keyword>
<comment type="cofactor">
    <cofactor evidence="1 4">
        <name>(R)-lipoate</name>
        <dbReference type="ChEBI" id="CHEBI:83088"/>
    </cofactor>
</comment>
<evidence type="ECO:0000259" key="6">
    <source>
        <dbReference type="PROSITE" id="PS50968"/>
    </source>
</evidence>
<dbReference type="PANTHER" id="PTHR23151">
    <property type="entry name" value="DIHYDROLIPOAMIDE ACETYL/SUCCINYL-TRANSFERASE-RELATED"/>
    <property type="match status" value="1"/>
</dbReference>
<dbReference type="InterPro" id="IPR023213">
    <property type="entry name" value="CAT-like_dom_sf"/>
</dbReference>
<reference evidence="8" key="1">
    <citation type="submission" date="2023-03" db="EMBL/GenBank/DDBJ databases">
        <title>Draft genome sequence of a Mycolicibacterium mageritense strain H4_3_1 isolated from a hybrid biological-inorganic system reactor.</title>
        <authorList>
            <person name="Feng X."/>
            <person name="Kazama D."/>
            <person name="Sato K."/>
            <person name="Kobayashi H."/>
        </authorList>
    </citation>
    <scope>NUCLEOTIDE SEQUENCE</scope>
    <source>
        <strain evidence="8">H4_3_1</strain>
    </source>
</reference>
<dbReference type="RefSeq" id="WP_286216002.1">
    <property type="nucleotide sequence ID" value="NZ_AP027452.1"/>
</dbReference>
<dbReference type="InterPro" id="IPR011053">
    <property type="entry name" value="Single_hybrid_motif"/>
</dbReference>
<dbReference type="Pfam" id="PF00364">
    <property type="entry name" value="Biotin_lipoyl"/>
    <property type="match status" value="1"/>
</dbReference>
<dbReference type="AlphaFoldDB" id="A0AAI8TV89"/>
<organism evidence="8 9">
    <name type="scientific">Mycolicibacterium mageritense</name>
    <name type="common">Mycobacterium mageritense</name>
    <dbReference type="NCBI Taxonomy" id="53462"/>
    <lineage>
        <taxon>Bacteria</taxon>
        <taxon>Bacillati</taxon>
        <taxon>Actinomycetota</taxon>
        <taxon>Actinomycetes</taxon>
        <taxon>Mycobacteriales</taxon>
        <taxon>Mycobacteriaceae</taxon>
        <taxon>Mycolicibacterium</taxon>
    </lineage>
</organism>
<dbReference type="SUPFAM" id="SSF47005">
    <property type="entry name" value="Peripheral subunit-binding domain of 2-oxo acid dehydrogenase complex"/>
    <property type="match status" value="1"/>
</dbReference>
<keyword evidence="8" id="KW-0670">Pyruvate</keyword>
<protein>
    <recommendedName>
        <fullName evidence="4">Dihydrolipoamide acetyltransferase component of pyruvate dehydrogenase complex</fullName>
        <ecNumber evidence="4">2.3.1.-</ecNumber>
    </recommendedName>
</protein>
<feature type="region of interest" description="Disordered" evidence="5">
    <location>
        <begin position="168"/>
        <end position="188"/>
    </location>
</feature>
<evidence type="ECO:0000256" key="2">
    <source>
        <dbReference type="ARBA" id="ARBA00007317"/>
    </source>
</evidence>
<dbReference type="InterPro" id="IPR036625">
    <property type="entry name" value="E3-bd_dom_sf"/>
</dbReference>
<dbReference type="PROSITE" id="PS50968">
    <property type="entry name" value="BIOTINYL_LIPOYL"/>
    <property type="match status" value="1"/>
</dbReference>
<dbReference type="Gene3D" id="4.10.320.10">
    <property type="entry name" value="E3-binding domain"/>
    <property type="match status" value="1"/>
</dbReference>
<dbReference type="SUPFAM" id="SSF52777">
    <property type="entry name" value="CoA-dependent acyltransferases"/>
    <property type="match status" value="1"/>
</dbReference>
<keyword evidence="4 8" id="KW-0808">Transferase</keyword>
<evidence type="ECO:0000313" key="8">
    <source>
        <dbReference type="EMBL" id="BDY29393.1"/>
    </source>
</evidence>
<dbReference type="Gene3D" id="2.40.50.100">
    <property type="match status" value="1"/>
</dbReference>
<evidence type="ECO:0000259" key="7">
    <source>
        <dbReference type="PROSITE" id="PS51826"/>
    </source>
</evidence>
<dbReference type="Pfam" id="PF02817">
    <property type="entry name" value="E3_binding"/>
    <property type="match status" value="1"/>
</dbReference>
<dbReference type="SUPFAM" id="SSF51230">
    <property type="entry name" value="Single hybrid motif"/>
    <property type="match status" value="1"/>
</dbReference>
<dbReference type="InterPro" id="IPR004167">
    <property type="entry name" value="PSBD"/>
</dbReference>
<sequence length="407" mass="43031">MPTLLRMPGIAADTATAILSEWQVQENIPYQKDDALATVETDKALVEIEAEEAGVILGLLVQAGTEVQIGAPIAVTGVVGEAVDDLDAVLRQLGVGATETAGRQDGPQSATTTGRRLFATPLVRRLAQEAELDLHTIEGSGPGGRIVRRDVERILAERAEPAPVAVVAAPPEHSPQPHAEQQGYVDEPHSRIRRAIASRLAESKRIAPHFYVRATCRVDALLALRATLNSAGGQKVSVNDLVVKAAARAHTLVPAMNVVWNDDAIRRYQQVDIAVAVASPRGLVTPVVRDVARRSISAVAAELGELAGRARDGKLGQHEIEGGAFCVSNLGMYGTEEFAAIINPPQSAILAVGAARQEPVVDDGALAVGTVMRVTLSVDHRPIDGSTAAEWMRAFVGVVENPVQILA</sequence>
<evidence type="ECO:0000256" key="3">
    <source>
        <dbReference type="ARBA" id="ARBA00022823"/>
    </source>
</evidence>
<feature type="domain" description="Lipoyl-binding" evidence="6">
    <location>
        <begin position="2"/>
        <end position="77"/>
    </location>
</feature>